<dbReference type="AlphaFoldDB" id="A0AAE1AFB9"/>
<organism evidence="1 2">
    <name type="scientific">Elysia crispata</name>
    <name type="common">lettuce slug</name>
    <dbReference type="NCBI Taxonomy" id="231223"/>
    <lineage>
        <taxon>Eukaryota</taxon>
        <taxon>Metazoa</taxon>
        <taxon>Spiralia</taxon>
        <taxon>Lophotrochozoa</taxon>
        <taxon>Mollusca</taxon>
        <taxon>Gastropoda</taxon>
        <taxon>Heterobranchia</taxon>
        <taxon>Euthyneura</taxon>
        <taxon>Panpulmonata</taxon>
        <taxon>Sacoglossa</taxon>
        <taxon>Placobranchoidea</taxon>
        <taxon>Plakobranchidae</taxon>
        <taxon>Elysia</taxon>
    </lineage>
</organism>
<gene>
    <name evidence="1" type="ORF">RRG08_051691</name>
</gene>
<reference evidence="1" key="1">
    <citation type="journal article" date="2023" name="G3 (Bethesda)">
        <title>A reference genome for the long-term kleptoplast-retaining sea slug Elysia crispata morphotype clarki.</title>
        <authorList>
            <person name="Eastman K.E."/>
            <person name="Pendleton A.L."/>
            <person name="Shaikh M.A."/>
            <person name="Suttiyut T."/>
            <person name="Ogas R."/>
            <person name="Tomko P."/>
            <person name="Gavelis G."/>
            <person name="Widhalm J.R."/>
            <person name="Wisecaver J.H."/>
        </authorList>
    </citation>
    <scope>NUCLEOTIDE SEQUENCE</scope>
    <source>
        <strain evidence="1">ECLA1</strain>
    </source>
</reference>
<keyword evidence="2" id="KW-1185">Reference proteome</keyword>
<comment type="caution">
    <text evidence="1">The sequence shown here is derived from an EMBL/GenBank/DDBJ whole genome shotgun (WGS) entry which is preliminary data.</text>
</comment>
<dbReference type="Proteomes" id="UP001283361">
    <property type="component" value="Unassembled WGS sequence"/>
</dbReference>
<accession>A0AAE1AFB9</accession>
<protein>
    <submittedName>
        <fullName evidence="1">Uncharacterized protein</fullName>
    </submittedName>
</protein>
<name>A0AAE1AFB9_9GAST</name>
<evidence type="ECO:0000313" key="1">
    <source>
        <dbReference type="EMBL" id="KAK3786889.1"/>
    </source>
</evidence>
<evidence type="ECO:0000313" key="2">
    <source>
        <dbReference type="Proteomes" id="UP001283361"/>
    </source>
</evidence>
<proteinExistence type="predicted"/>
<dbReference type="Gene3D" id="2.10.80.10">
    <property type="entry name" value="Lipase, subunit A"/>
    <property type="match status" value="1"/>
</dbReference>
<sequence length="101" mass="11165">MYRFLSDTHLAGQSCSSKQDCPTDACCVHDQDNPHRATCQPMVGPSSVCYFRQADVTSWDQPEDVVKAFDQCPCEFGLYCFPVNGTDPVYGQIGVCVSRMA</sequence>
<dbReference type="EMBL" id="JAWDGP010001932">
    <property type="protein sequence ID" value="KAK3786889.1"/>
    <property type="molecule type" value="Genomic_DNA"/>
</dbReference>